<sequence length="78" mass="8934">MDTQTRMIDAGKFIEWLDTRANETSQEQAKTQDSEKFHFMNGDYGIGEVRGIDVCVNFEESSFTIRVSPDDLEVIPNE</sequence>
<dbReference type="RefSeq" id="WP_068531108.1">
    <property type="nucleotide sequence ID" value="NZ_LVJH01000007.1"/>
</dbReference>
<evidence type="ECO:0000313" key="2">
    <source>
        <dbReference type="Proteomes" id="UP000076967"/>
    </source>
</evidence>
<reference evidence="1 2" key="1">
    <citation type="submission" date="2016-03" db="EMBL/GenBank/DDBJ databases">
        <title>Draft genome sequence of Paenibacillus glacialis DSM 22343.</title>
        <authorList>
            <person name="Shin S.-K."/>
            <person name="Yi H."/>
        </authorList>
    </citation>
    <scope>NUCLEOTIDE SEQUENCE [LARGE SCALE GENOMIC DNA]</scope>
    <source>
        <strain evidence="1 2">DSM 22343</strain>
    </source>
</reference>
<keyword evidence="2" id="KW-1185">Reference proteome</keyword>
<dbReference type="OrthoDB" id="10007312at2"/>
<evidence type="ECO:0000313" key="1">
    <source>
        <dbReference type="EMBL" id="OAB44516.1"/>
    </source>
</evidence>
<comment type="caution">
    <text evidence="1">The sequence shown here is derived from an EMBL/GenBank/DDBJ whole genome shotgun (WGS) entry which is preliminary data.</text>
</comment>
<dbReference type="AlphaFoldDB" id="A0A162K8F0"/>
<gene>
    <name evidence="1" type="ORF">PGLA_07630</name>
</gene>
<dbReference type="EMBL" id="LVJH01000007">
    <property type="protein sequence ID" value="OAB44516.1"/>
    <property type="molecule type" value="Genomic_DNA"/>
</dbReference>
<protein>
    <submittedName>
        <fullName evidence="1">Uncharacterized protein</fullName>
    </submittedName>
</protein>
<organism evidence="1 2">
    <name type="scientific">Paenibacillus glacialis</name>
    <dbReference type="NCBI Taxonomy" id="494026"/>
    <lineage>
        <taxon>Bacteria</taxon>
        <taxon>Bacillati</taxon>
        <taxon>Bacillota</taxon>
        <taxon>Bacilli</taxon>
        <taxon>Bacillales</taxon>
        <taxon>Paenibacillaceae</taxon>
        <taxon>Paenibacillus</taxon>
    </lineage>
</organism>
<name>A0A162K8F0_9BACL</name>
<dbReference type="Proteomes" id="UP000076967">
    <property type="component" value="Unassembled WGS sequence"/>
</dbReference>
<proteinExistence type="predicted"/>
<accession>A0A162K8F0</accession>